<dbReference type="GO" id="GO:0006302">
    <property type="term" value="P:double-strand break repair"/>
    <property type="evidence" value="ECO:0007669"/>
    <property type="project" value="TreeGrafter"/>
</dbReference>
<dbReference type="SUPFAM" id="SSF56672">
    <property type="entry name" value="DNA/RNA polymerases"/>
    <property type="match status" value="1"/>
</dbReference>
<evidence type="ECO:0000256" key="9">
    <source>
        <dbReference type="ARBA" id="ARBA00022839"/>
    </source>
</evidence>
<dbReference type="SMART" id="SM00482">
    <property type="entry name" value="POLAc"/>
    <property type="match status" value="1"/>
</dbReference>
<dbReference type="Gene3D" id="3.30.70.370">
    <property type="match status" value="1"/>
</dbReference>
<dbReference type="InterPro" id="IPR043502">
    <property type="entry name" value="DNA/RNA_pol_sf"/>
</dbReference>
<dbReference type="SMART" id="SM00474">
    <property type="entry name" value="35EXOc"/>
    <property type="match status" value="1"/>
</dbReference>
<organism evidence="18">
    <name type="scientific">hydrothermal vent metagenome</name>
    <dbReference type="NCBI Taxonomy" id="652676"/>
    <lineage>
        <taxon>unclassified sequences</taxon>
        <taxon>metagenomes</taxon>
        <taxon>ecological metagenomes</taxon>
    </lineage>
</organism>
<dbReference type="Pfam" id="PF01367">
    <property type="entry name" value="5_3_exonuc"/>
    <property type="match status" value="1"/>
</dbReference>
<dbReference type="FunFam" id="1.20.1060.10:FF:000001">
    <property type="entry name" value="DNA polymerase I"/>
    <property type="match status" value="1"/>
</dbReference>
<dbReference type="SUPFAM" id="SSF47807">
    <property type="entry name" value="5' to 3' exonuclease, C-terminal subdomain"/>
    <property type="match status" value="1"/>
</dbReference>
<dbReference type="CDD" id="cd09898">
    <property type="entry name" value="H3TH_53EXO"/>
    <property type="match status" value="1"/>
</dbReference>
<evidence type="ECO:0000256" key="2">
    <source>
        <dbReference type="ARBA" id="ARBA00012417"/>
    </source>
</evidence>
<keyword evidence="9" id="KW-0269">Exonuclease</keyword>
<evidence type="ECO:0000313" key="17">
    <source>
        <dbReference type="EMBL" id="CUV09838.1"/>
    </source>
</evidence>
<dbReference type="CDD" id="cd09859">
    <property type="entry name" value="PIN_53EXO"/>
    <property type="match status" value="1"/>
</dbReference>
<dbReference type="InterPro" id="IPR008918">
    <property type="entry name" value="HhH2"/>
</dbReference>
<evidence type="ECO:0000313" key="18">
    <source>
        <dbReference type="EMBL" id="CUV09876.1"/>
    </source>
</evidence>
<dbReference type="GO" id="GO:0008408">
    <property type="term" value="F:3'-5' exonuclease activity"/>
    <property type="evidence" value="ECO:0007669"/>
    <property type="project" value="InterPro"/>
</dbReference>
<dbReference type="Pfam" id="PF01612">
    <property type="entry name" value="DNA_pol_A_exo1"/>
    <property type="match status" value="1"/>
</dbReference>
<dbReference type="GO" id="GO:0008409">
    <property type="term" value="F:5'-3' exonuclease activity"/>
    <property type="evidence" value="ECO:0007669"/>
    <property type="project" value="InterPro"/>
</dbReference>
<accession>A0A160VGM1</accession>
<gene>
    <name evidence="18" type="ORF">MGWOODY_Mmi125</name>
    <name evidence="17" type="ORF">MGWOODY_Mmi1262</name>
</gene>
<evidence type="ECO:0000256" key="7">
    <source>
        <dbReference type="ARBA" id="ARBA00022763"/>
    </source>
</evidence>
<keyword evidence="7" id="KW-0227">DNA damage</keyword>
<evidence type="ECO:0000256" key="3">
    <source>
        <dbReference type="ARBA" id="ARBA00022679"/>
    </source>
</evidence>
<dbReference type="Pfam" id="PF02739">
    <property type="entry name" value="5_3_exonuc_N"/>
    <property type="match status" value="1"/>
</dbReference>
<dbReference type="InterPro" id="IPR018320">
    <property type="entry name" value="DNA_polymerase_1"/>
</dbReference>
<dbReference type="InterPro" id="IPR036279">
    <property type="entry name" value="5-3_exonuclease_C_sf"/>
</dbReference>
<evidence type="ECO:0000256" key="1">
    <source>
        <dbReference type="ARBA" id="ARBA00007705"/>
    </source>
</evidence>
<dbReference type="Pfam" id="PF00476">
    <property type="entry name" value="DNA_pol_A"/>
    <property type="match status" value="1"/>
</dbReference>
<dbReference type="InterPro" id="IPR019760">
    <property type="entry name" value="DNA-dir_DNA_pol_A_CS"/>
</dbReference>
<dbReference type="SMART" id="SM00475">
    <property type="entry name" value="53EXOc"/>
    <property type="match status" value="1"/>
</dbReference>
<dbReference type="FunFam" id="1.10.150.20:FF:000003">
    <property type="entry name" value="DNA polymerase I"/>
    <property type="match status" value="1"/>
</dbReference>
<dbReference type="NCBIfam" id="NF004397">
    <property type="entry name" value="PRK05755.1"/>
    <property type="match status" value="1"/>
</dbReference>
<dbReference type="InterPro" id="IPR020046">
    <property type="entry name" value="5-3_exonucl_a-hlix_arch_N"/>
</dbReference>
<keyword evidence="5" id="KW-0235">DNA replication</keyword>
<dbReference type="InterPro" id="IPR012337">
    <property type="entry name" value="RNaseH-like_sf"/>
</dbReference>
<dbReference type="Gene3D" id="1.20.1060.10">
    <property type="entry name" value="Taq DNA Polymerase, Chain T, domain 4"/>
    <property type="match status" value="1"/>
</dbReference>
<comment type="catalytic activity">
    <reaction evidence="13">
        <text>DNA(n) + a 2'-deoxyribonucleoside 5'-triphosphate = DNA(n+1) + diphosphate</text>
        <dbReference type="Rhea" id="RHEA:22508"/>
        <dbReference type="Rhea" id="RHEA-COMP:17339"/>
        <dbReference type="Rhea" id="RHEA-COMP:17340"/>
        <dbReference type="ChEBI" id="CHEBI:33019"/>
        <dbReference type="ChEBI" id="CHEBI:61560"/>
        <dbReference type="ChEBI" id="CHEBI:173112"/>
        <dbReference type="EC" id="2.7.7.7"/>
    </reaction>
</comment>
<keyword evidence="11" id="KW-0238">DNA-binding</keyword>
<keyword evidence="6" id="KW-0540">Nuclease</keyword>
<dbReference type="Gene3D" id="3.40.50.1010">
    <property type="entry name" value="5'-nuclease"/>
    <property type="match status" value="1"/>
</dbReference>
<dbReference type="FunFam" id="1.10.150.20:FF:000002">
    <property type="entry name" value="DNA polymerase I"/>
    <property type="match status" value="1"/>
</dbReference>
<dbReference type="InterPro" id="IPR002421">
    <property type="entry name" value="5-3_exonuclease"/>
</dbReference>
<evidence type="ECO:0000256" key="4">
    <source>
        <dbReference type="ARBA" id="ARBA00022695"/>
    </source>
</evidence>
<dbReference type="PROSITE" id="PS00447">
    <property type="entry name" value="DNA_POLYMERASE_A"/>
    <property type="match status" value="1"/>
</dbReference>
<dbReference type="NCBIfam" id="TIGR00593">
    <property type="entry name" value="pola"/>
    <property type="match status" value="1"/>
</dbReference>
<dbReference type="SMART" id="SM00279">
    <property type="entry name" value="HhH2"/>
    <property type="match status" value="1"/>
</dbReference>
<dbReference type="Gene3D" id="3.30.420.10">
    <property type="entry name" value="Ribonuclease H-like superfamily/Ribonuclease H"/>
    <property type="match status" value="1"/>
</dbReference>
<evidence type="ECO:0000256" key="8">
    <source>
        <dbReference type="ARBA" id="ARBA00022801"/>
    </source>
</evidence>
<proteinExistence type="inferred from homology"/>
<evidence type="ECO:0000256" key="6">
    <source>
        <dbReference type="ARBA" id="ARBA00022722"/>
    </source>
</evidence>
<protein>
    <recommendedName>
        <fullName evidence="2">DNA-directed DNA polymerase</fullName>
        <ecNumber evidence="2">2.7.7.7</ecNumber>
    </recommendedName>
</protein>
<dbReference type="EMBL" id="FAXC01000318">
    <property type="protein sequence ID" value="CUV09876.1"/>
    <property type="molecule type" value="Genomic_DNA"/>
</dbReference>
<dbReference type="AlphaFoldDB" id="A0A160VGM1"/>
<keyword evidence="4 18" id="KW-0548">Nucleotidyltransferase</keyword>
<keyword evidence="8" id="KW-0378">Hydrolase</keyword>
<comment type="similarity">
    <text evidence="1">Belongs to the DNA polymerase type-A family.</text>
</comment>
<dbReference type="GO" id="GO:0003677">
    <property type="term" value="F:DNA binding"/>
    <property type="evidence" value="ECO:0007669"/>
    <property type="project" value="UniProtKB-KW"/>
</dbReference>
<reference evidence="18" key="1">
    <citation type="submission" date="2015-10" db="EMBL/GenBank/DDBJ databases">
        <authorList>
            <person name="Gilbert D.G."/>
        </authorList>
    </citation>
    <scope>NUCLEOTIDE SEQUENCE</scope>
</reference>
<name>A0A160VGM1_9ZZZZ</name>
<dbReference type="InterPro" id="IPR002562">
    <property type="entry name" value="3'-5'_exonuclease_dom"/>
</dbReference>
<evidence type="ECO:0000259" key="15">
    <source>
        <dbReference type="SMART" id="SM00475"/>
    </source>
</evidence>
<feature type="domain" description="3'-5' exonuclease" evidence="14">
    <location>
        <begin position="311"/>
        <end position="500"/>
    </location>
</feature>
<sequence length="906" mass="103130">MAAKKTTRKRMFLIDGYAMLYRAHFAMIRNPLITSYGLPTSALFGFLNQLFRLLKKENPDYVAAIFDRKEKTFRHKKYPDYKATRDPMPEELQEQLPHLWKLIEAMQIPYLSQAGFEADDIIGTLVKHGLEQDLDVFIVSGDKDFMQLINANVFLFAPGTRNKPDKIYDIKGVEARWGVPPEKIVDLFGLMGDSSDNIPGVAGVGPKSAMKLIHDYGTLEKALENAESVTNKRVRNGLLEGKDNAILSKDLVTIVTDVPLDREIDELVRQDMDIEAMESLLTEYEFHALINQLPSSAEEKISTKNKSDKDYKIITTVKNLKNYFNSVKSNSLLAFDIETDALDPMQNIIVGFSFATKANSGIYVPTLYKDKQKNHFGDDDLSTVIEIIRPIMENNDIPKTGQNAKFDMLVLKRHGIEVQGLVFDTMIAAHLLKPEARSYKLDNLSIEYLNYRMMPIEDLIGKGKNQISMTEVELDKAGFYAAEDADITWQLTDIFQKQLQDSGLDHFFKKIELPLLSVLMDMEYQGTYVEKEMLEKMSLELGKKIENLSKEIIKEAGTEFNINSTQQLANILFDKLNLRKVKQRSTAESVLEALRNEHPLPGMILNYRKLNKLKNTYLDTLPPLVNTDTGRIHTTFGQTIASTGRLSSSNPNFQNIPIRTDEGREIRKSFKAQKKGWLIFSADYSQIELRIMAHLSQDPALIEAFNKNEDIHSRTASDVFGVGIKDLLPEMRRTAKIVNFGIMYGAGAFRLSQELGIPRSEAQVLIDTYFERYAGIREYMDRTIKQAEDQKYVETVLGRRRNIWNIDSENHIQREAAKRMAINMPIQGTAAEMIKLAMLDIHRTLINDGYNARMILQIHDELLFEAPAQEIDALQEMVSDKMVNAMPLTVPLEVDCGNGISWFEAH</sequence>
<evidence type="ECO:0000259" key="14">
    <source>
        <dbReference type="SMART" id="SM00474"/>
    </source>
</evidence>
<keyword evidence="12" id="KW-0234">DNA repair</keyword>
<evidence type="ECO:0000259" key="16">
    <source>
        <dbReference type="SMART" id="SM00482"/>
    </source>
</evidence>
<dbReference type="InterPro" id="IPR020045">
    <property type="entry name" value="DNA_polI_H3TH"/>
</dbReference>
<dbReference type="InterPro" id="IPR036397">
    <property type="entry name" value="RNaseH_sf"/>
</dbReference>
<feature type="domain" description="DNA-directed DNA polymerase family A palm" evidence="16">
    <location>
        <begin position="663"/>
        <end position="870"/>
    </location>
</feature>
<dbReference type="CDD" id="cd08637">
    <property type="entry name" value="DNA_pol_A_pol_I_C"/>
    <property type="match status" value="1"/>
</dbReference>
<keyword evidence="3 18" id="KW-0808">Transferase</keyword>
<dbReference type="GO" id="GO:0003887">
    <property type="term" value="F:DNA-directed DNA polymerase activity"/>
    <property type="evidence" value="ECO:0007669"/>
    <property type="project" value="UniProtKB-KW"/>
</dbReference>
<dbReference type="SUPFAM" id="SSF88723">
    <property type="entry name" value="PIN domain-like"/>
    <property type="match status" value="1"/>
</dbReference>
<dbReference type="InterPro" id="IPR001098">
    <property type="entry name" value="DNA-dir_DNA_pol_A_palm_dom"/>
</dbReference>
<dbReference type="Gene3D" id="1.10.150.20">
    <property type="entry name" value="5' to 3' exonuclease, C-terminal subdomain"/>
    <property type="match status" value="2"/>
</dbReference>
<dbReference type="EMBL" id="FAXC01000308">
    <property type="protein sequence ID" value="CUV09838.1"/>
    <property type="molecule type" value="Genomic_DNA"/>
</dbReference>
<evidence type="ECO:0000256" key="11">
    <source>
        <dbReference type="ARBA" id="ARBA00023125"/>
    </source>
</evidence>
<evidence type="ECO:0000256" key="10">
    <source>
        <dbReference type="ARBA" id="ARBA00022932"/>
    </source>
</evidence>
<dbReference type="InterPro" id="IPR002298">
    <property type="entry name" value="DNA_polymerase_A"/>
</dbReference>
<dbReference type="PRINTS" id="PR00868">
    <property type="entry name" value="DNAPOLI"/>
</dbReference>
<dbReference type="InterPro" id="IPR029060">
    <property type="entry name" value="PIN-like_dom_sf"/>
</dbReference>
<dbReference type="EC" id="2.7.7.7" evidence="2"/>
<dbReference type="SUPFAM" id="SSF53098">
    <property type="entry name" value="Ribonuclease H-like"/>
    <property type="match status" value="1"/>
</dbReference>
<evidence type="ECO:0000256" key="13">
    <source>
        <dbReference type="ARBA" id="ARBA00049244"/>
    </source>
</evidence>
<feature type="domain" description="5'-3' exonuclease" evidence="15">
    <location>
        <begin position="9"/>
        <end position="270"/>
    </location>
</feature>
<evidence type="ECO:0000256" key="12">
    <source>
        <dbReference type="ARBA" id="ARBA00023204"/>
    </source>
</evidence>
<dbReference type="GO" id="GO:0006261">
    <property type="term" value="P:DNA-templated DNA replication"/>
    <property type="evidence" value="ECO:0007669"/>
    <property type="project" value="InterPro"/>
</dbReference>
<evidence type="ECO:0000256" key="5">
    <source>
        <dbReference type="ARBA" id="ARBA00022705"/>
    </source>
</evidence>
<dbReference type="PANTHER" id="PTHR10133:SF27">
    <property type="entry name" value="DNA POLYMERASE NU"/>
    <property type="match status" value="1"/>
</dbReference>
<dbReference type="CDD" id="cd06139">
    <property type="entry name" value="DNA_polA_I_Ecoli_like_exo"/>
    <property type="match status" value="1"/>
</dbReference>
<dbReference type="PANTHER" id="PTHR10133">
    <property type="entry name" value="DNA POLYMERASE I"/>
    <property type="match status" value="1"/>
</dbReference>
<keyword evidence="10" id="KW-0239">DNA-directed DNA polymerase</keyword>